<evidence type="ECO:0000256" key="1">
    <source>
        <dbReference type="ARBA" id="ARBA00005912"/>
    </source>
</evidence>
<evidence type="ECO:0000313" key="8">
    <source>
        <dbReference type="Proteomes" id="UP000285146"/>
    </source>
</evidence>
<dbReference type="Pfam" id="PF01765">
    <property type="entry name" value="RRF"/>
    <property type="match status" value="1"/>
</dbReference>
<sequence>MRGFNRAQIALRQCRTAARAAGPSSPASRPALLFQHPRMTALAPSPTYVCQRCFTQTAVLGKKGGKEEKKTRRGAAAREEQEVEEEETSKSGKGRAKEKAAQTPDFDYDQAFDLKEIEDEYARIDERFEKRLQEFKVGGRFNPEMLGQLQVKPDKSLPESYPLRELAQVVHRGGRSVSIMVSDQAYIKPIMSAVQASAEFNQQPQRDPDNDLELLLKIEAENPEEQQRRLKGECNSWKDNVREVLSARKTKHAAWLKAKHITKDDVKNLDKKVKAMQDKKIEVVERREKLLLQELANKQRRL</sequence>
<feature type="domain" description="Ribosome recycling factor" evidence="6">
    <location>
        <begin position="128"/>
        <end position="286"/>
    </location>
</feature>
<protein>
    <recommendedName>
        <fullName evidence="6">Ribosome recycling factor domain-containing protein</fullName>
    </recommendedName>
</protein>
<dbReference type="Gene3D" id="3.30.1360.40">
    <property type="match status" value="1"/>
</dbReference>
<dbReference type="InterPro" id="IPR002661">
    <property type="entry name" value="Ribosome_recyc_fac"/>
</dbReference>
<dbReference type="SUPFAM" id="SSF55194">
    <property type="entry name" value="Ribosome recycling factor, RRF"/>
    <property type="match status" value="1"/>
</dbReference>
<dbReference type="Proteomes" id="UP000285146">
    <property type="component" value="Unassembled WGS sequence"/>
</dbReference>
<accession>A0A423XF68</accession>
<evidence type="ECO:0000256" key="4">
    <source>
        <dbReference type="SAM" id="Coils"/>
    </source>
</evidence>
<reference evidence="7 8" key="1">
    <citation type="submission" date="2015-09" db="EMBL/GenBank/DDBJ databases">
        <title>Host preference determinants of Valsa canker pathogens revealed by comparative genomics.</title>
        <authorList>
            <person name="Yin Z."/>
            <person name="Huang L."/>
        </authorList>
    </citation>
    <scope>NUCLEOTIDE SEQUENCE [LARGE SCALE GENOMIC DNA]</scope>
    <source>
        <strain evidence="7 8">SXYLt</strain>
    </source>
</reference>
<feature type="coiled-coil region" evidence="4">
    <location>
        <begin position="266"/>
        <end position="301"/>
    </location>
</feature>
<evidence type="ECO:0000256" key="3">
    <source>
        <dbReference type="ARBA" id="ARBA00024909"/>
    </source>
</evidence>
<evidence type="ECO:0000256" key="5">
    <source>
        <dbReference type="SAM" id="MobiDB-lite"/>
    </source>
</evidence>
<proteinExistence type="inferred from homology"/>
<comment type="similarity">
    <text evidence="1">Belongs to the RRF family.</text>
</comment>
<evidence type="ECO:0000313" key="7">
    <source>
        <dbReference type="EMBL" id="ROW14798.1"/>
    </source>
</evidence>
<keyword evidence="2" id="KW-0648">Protein biosynthesis</keyword>
<dbReference type="PANTHER" id="PTHR20982">
    <property type="entry name" value="RIBOSOME RECYCLING FACTOR"/>
    <property type="match status" value="1"/>
</dbReference>
<gene>
    <name evidence="7" type="ORF">VPNG_03715</name>
</gene>
<dbReference type="EMBL" id="LKEB01000012">
    <property type="protein sequence ID" value="ROW14798.1"/>
    <property type="molecule type" value="Genomic_DNA"/>
</dbReference>
<organism evidence="7 8">
    <name type="scientific">Cytospora leucostoma</name>
    <dbReference type="NCBI Taxonomy" id="1230097"/>
    <lineage>
        <taxon>Eukaryota</taxon>
        <taxon>Fungi</taxon>
        <taxon>Dikarya</taxon>
        <taxon>Ascomycota</taxon>
        <taxon>Pezizomycotina</taxon>
        <taxon>Sordariomycetes</taxon>
        <taxon>Sordariomycetidae</taxon>
        <taxon>Diaporthales</taxon>
        <taxon>Cytosporaceae</taxon>
        <taxon>Cytospora</taxon>
    </lineage>
</organism>
<comment type="caution">
    <text evidence="7">The sequence shown here is derived from an EMBL/GenBank/DDBJ whole genome shotgun (WGS) entry which is preliminary data.</text>
</comment>
<evidence type="ECO:0000256" key="2">
    <source>
        <dbReference type="ARBA" id="ARBA00022917"/>
    </source>
</evidence>
<dbReference type="InterPro" id="IPR036191">
    <property type="entry name" value="RRF_sf"/>
</dbReference>
<dbReference type="OrthoDB" id="407355at2759"/>
<feature type="region of interest" description="Disordered" evidence="5">
    <location>
        <begin position="62"/>
        <end position="105"/>
    </location>
</feature>
<dbReference type="PANTHER" id="PTHR20982:SF3">
    <property type="entry name" value="MITOCHONDRIAL RIBOSOME RECYCLING FACTOR PSEUDO 1"/>
    <property type="match status" value="1"/>
</dbReference>
<dbReference type="GO" id="GO:0005739">
    <property type="term" value="C:mitochondrion"/>
    <property type="evidence" value="ECO:0007669"/>
    <property type="project" value="TreeGrafter"/>
</dbReference>
<dbReference type="FunCoup" id="A0A423XF68">
    <property type="interactions" value="71"/>
</dbReference>
<feature type="compositionally biased region" description="Basic and acidic residues" evidence="5">
    <location>
        <begin position="64"/>
        <end position="80"/>
    </location>
</feature>
<keyword evidence="4" id="KW-0175">Coiled coil</keyword>
<dbReference type="STRING" id="1230097.A0A423XF68"/>
<comment type="function">
    <text evidence="3">Necessary for protein synthesis in mitochondria. Functions as a ribosome recycling factor in mitochondria.</text>
</comment>
<dbReference type="GO" id="GO:0006412">
    <property type="term" value="P:translation"/>
    <property type="evidence" value="ECO:0007669"/>
    <property type="project" value="UniProtKB-KW"/>
</dbReference>
<evidence type="ECO:0000259" key="6">
    <source>
        <dbReference type="Pfam" id="PF01765"/>
    </source>
</evidence>
<dbReference type="Gene3D" id="1.10.132.20">
    <property type="entry name" value="Ribosome-recycling factor"/>
    <property type="match status" value="1"/>
</dbReference>
<dbReference type="InParanoid" id="A0A423XF68"/>
<name>A0A423XF68_9PEZI</name>
<dbReference type="InterPro" id="IPR023584">
    <property type="entry name" value="Ribosome_recyc_fac_dom"/>
</dbReference>
<dbReference type="AlphaFoldDB" id="A0A423XF68"/>
<dbReference type="GO" id="GO:0043023">
    <property type="term" value="F:ribosomal large subunit binding"/>
    <property type="evidence" value="ECO:0007669"/>
    <property type="project" value="TreeGrafter"/>
</dbReference>
<keyword evidence="8" id="KW-1185">Reference proteome</keyword>